<proteinExistence type="predicted"/>
<protein>
    <submittedName>
        <fullName evidence="2">DUF2911 domain-containing protein</fullName>
    </submittedName>
</protein>
<dbReference type="InterPro" id="IPR011990">
    <property type="entry name" value="TPR-like_helical_dom_sf"/>
</dbReference>
<name>A0AAJ6BF12_9BACT</name>
<dbReference type="EMBL" id="CP119311">
    <property type="protein sequence ID" value="WEK33772.1"/>
    <property type="molecule type" value="Genomic_DNA"/>
</dbReference>
<reference evidence="2" key="1">
    <citation type="submission" date="2023-03" db="EMBL/GenBank/DDBJ databases">
        <title>Andean soil-derived lignocellulolytic bacterial consortium as a source of novel taxa and putative plastic-active enzymes.</title>
        <authorList>
            <person name="Diaz-Garcia L."/>
            <person name="Chuvochina M."/>
            <person name="Feuerriegel G."/>
            <person name="Bunk B."/>
            <person name="Sproer C."/>
            <person name="Streit W.R."/>
            <person name="Rodriguez L.M."/>
            <person name="Overmann J."/>
            <person name="Jimenez D.J."/>
        </authorList>
    </citation>
    <scope>NUCLEOTIDE SEQUENCE</scope>
    <source>
        <strain evidence="2">MAG 7</strain>
    </source>
</reference>
<dbReference type="Pfam" id="PF11138">
    <property type="entry name" value="DUF2911"/>
    <property type="match status" value="1"/>
</dbReference>
<dbReference type="InterPro" id="IPR021314">
    <property type="entry name" value="DUF2911"/>
</dbReference>
<feature type="signal peptide" evidence="1">
    <location>
        <begin position="1"/>
        <end position="21"/>
    </location>
</feature>
<accession>A0AAJ6BF12</accession>
<gene>
    <name evidence="2" type="ORF">P0Y53_14870</name>
</gene>
<sequence>MIKRAFALACGLTLACVASEAQGLKLPQPSPAQTIKQDFGIGSVELSYSRPAVSGRKVFGDLVPFDKVWRTGANGATTISFTEDVTIGDKLVPAGKYGLLSIPSKDSWTIIISKQVNVNQPALYKQEEDLVRVLVKTMKTPKPVESFTIQFSDITPTSCALQIMWANTAVTLPITTNFDAKVTAQLDQLMKSDKPPYFNAAMYYMNSGKDLKQAEAWFTKATEENAGAFWVWHNKAKCEAKMGKNAEAKVSAQKSLELAKTAGNGDYVALNEKLLATLK</sequence>
<organism evidence="2 3">
    <name type="scientific">Candidatus Pseudobacter hemicellulosilyticus</name>
    <dbReference type="NCBI Taxonomy" id="3121375"/>
    <lineage>
        <taxon>Bacteria</taxon>
        <taxon>Pseudomonadati</taxon>
        <taxon>Bacteroidota</taxon>
        <taxon>Chitinophagia</taxon>
        <taxon>Chitinophagales</taxon>
        <taxon>Chitinophagaceae</taxon>
        <taxon>Pseudobacter</taxon>
    </lineage>
</organism>
<feature type="chain" id="PRO_5042582788" evidence="1">
    <location>
        <begin position="22"/>
        <end position="279"/>
    </location>
</feature>
<keyword evidence="1" id="KW-0732">Signal</keyword>
<evidence type="ECO:0000313" key="3">
    <source>
        <dbReference type="Proteomes" id="UP001220610"/>
    </source>
</evidence>
<evidence type="ECO:0000256" key="1">
    <source>
        <dbReference type="SAM" id="SignalP"/>
    </source>
</evidence>
<dbReference type="Proteomes" id="UP001220610">
    <property type="component" value="Chromosome"/>
</dbReference>
<dbReference type="Gene3D" id="1.25.40.10">
    <property type="entry name" value="Tetratricopeptide repeat domain"/>
    <property type="match status" value="1"/>
</dbReference>
<dbReference type="AlphaFoldDB" id="A0AAJ6BF12"/>
<dbReference type="SUPFAM" id="SSF48452">
    <property type="entry name" value="TPR-like"/>
    <property type="match status" value="1"/>
</dbReference>
<evidence type="ECO:0000313" key="2">
    <source>
        <dbReference type="EMBL" id="WEK33772.1"/>
    </source>
</evidence>